<evidence type="ECO:0000313" key="5">
    <source>
        <dbReference type="Proteomes" id="UP000306602"/>
    </source>
</evidence>
<dbReference type="Gene3D" id="3.40.630.30">
    <property type="match status" value="1"/>
</dbReference>
<dbReference type="SUPFAM" id="SSF55729">
    <property type="entry name" value="Acyl-CoA N-acyltransferases (Nat)"/>
    <property type="match status" value="1"/>
</dbReference>
<dbReference type="GO" id="GO:0016747">
    <property type="term" value="F:acyltransferase activity, transferring groups other than amino-acyl groups"/>
    <property type="evidence" value="ECO:0007669"/>
    <property type="project" value="InterPro"/>
</dbReference>
<dbReference type="PANTHER" id="PTHR43420">
    <property type="entry name" value="ACETYLTRANSFERASE"/>
    <property type="match status" value="1"/>
</dbReference>
<dbReference type="InterPro" id="IPR000182">
    <property type="entry name" value="GNAT_dom"/>
</dbReference>
<dbReference type="OrthoDB" id="9797417at2"/>
<evidence type="ECO:0000259" key="3">
    <source>
        <dbReference type="PROSITE" id="PS51186"/>
    </source>
</evidence>
<comment type="caution">
    <text evidence="4">The sequence shown here is derived from an EMBL/GenBank/DDBJ whole genome shotgun (WGS) entry which is preliminary data.</text>
</comment>
<protein>
    <submittedName>
        <fullName evidence="4">GNAT family N-acetyltransferase</fullName>
    </submittedName>
</protein>
<dbReference type="PANTHER" id="PTHR43420:SF12">
    <property type="entry name" value="N-ACETYLTRANSFERASE DOMAIN-CONTAINING PROTEIN"/>
    <property type="match status" value="1"/>
</dbReference>
<dbReference type="InterPro" id="IPR050680">
    <property type="entry name" value="YpeA/RimI_acetyltransf"/>
</dbReference>
<keyword evidence="1 4" id="KW-0808">Transferase</keyword>
<feature type="domain" description="N-acetyltransferase" evidence="3">
    <location>
        <begin position="1"/>
        <end position="116"/>
    </location>
</feature>
<dbReference type="Proteomes" id="UP000306602">
    <property type="component" value="Unassembled WGS sequence"/>
</dbReference>
<dbReference type="Pfam" id="PF13508">
    <property type="entry name" value="Acetyltransf_7"/>
    <property type="match status" value="1"/>
</dbReference>
<dbReference type="EMBL" id="SRKY01000002">
    <property type="protein sequence ID" value="THH37489.1"/>
    <property type="molecule type" value="Genomic_DNA"/>
</dbReference>
<dbReference type="PROSITE" id="PS51186">
    <property type="entry name" value="GNAT"/>
    <property type="match status" value="1"/>
</dbReference>
<evidence type="ECO:0000313" key="4">
    <source>
        <dbReference type="EMBL" id="THH37489.1"/>
    </source>
</evidence>
<dbReference type="AlphaFoldDB" id="A0A4S4NDF3"/>
<organism evidence="4 5">
    <name type="scientific">Aliishimia ponticola</name>
    <dbReference type="NCBI Taxonomy" id="2499833"/>
    <lineage>
        <taxon>Bacteria</taxon>
        <taxon>Pseudomonadati</taxon>
        <taxon>Pseudomonadota</taxon>
        <taxon>Alphaproteobacteria</taxon>
        <taxon>Rhodobacterales</taxon>
        <taxon>Paracoccaceae</taxon>
        <taxon>Aliishimia</taxon>
    </lineage>
</organism>
<gene>
    <name evidence="4" type="ORF">E4Z66_09750</name>
</gene>
<reference evidence="4 5" key="1">
    <citation type="submission" date="2019-04" db="EMBL/GenBank/DDBJ databases">
        <title>Shimia ponticola sp. nov., isolated from seawater.</title>
        <authorList>
            <person name="Kim Y.-O."/>
            <person name="Yoon J.-H."/>
        </authorList>
    </citation>
    <scope>NUCLEOTIDE SEQUENCE [LARGE SCALE GENOMIC DNA]</scope>
    <source>
        <strain evidence="4 5">MYP11</strain>
    </source>
</reference>
<evidence type="ECO:0000256" key="1">
    <source>
        <dbReference type="ARBA" id="ARBA00022679"/>
    </source>
</evidence>
<dbReference type="InterPro" id="IPR016181">
    <property type="entry name" value="Acyl_CoA_acyltransferase"/>
</dbReference>
<name>A0A4S4NDF3_9RHOB</name>
<accession>A0A4S4NDF3</accession>
<keyword evidence="5" id="KW-1185">Reference proteome</keyword>
<dbReference type="CDD" id="cd04301">
    <property type="entry name" value="NAT_SF"/>
    <property type="match status" value="1"/>
</dbReference>
<proteinExistence type="predicted"/>
<keyword evidence="2" id="KW-0012">Acyltransferase</keyword>
<evidence type="ECO:0000256" key="2">
    <source>
        <dbReference type="ARBA" id="ARBA00023315"/>
    </source>
</evidence>
<sequence>MPRLHSRAEDLSFAGLMIDRGWTVVAERGARIEGFVARDGALIQSLYVAAGARGRGCGSALLERMKREADYLNLWTFEANTGAQRFYERHGFTEVERTSGAGNDEKLPDIRYEWRA</sequence>